<dbReference type="KEGG" id="oih:OB2578"/>
<dbReference type="InterPro" id="IPR004879">
    <property type="entry name" value="Ssp411-like_TRX"/>
</dbReference>
<feature type="domain" description="Spermatogenesis-associated protein 20-like TRX" evidence="1">
    <location>
        <begin position="8"/>
        <end position="169"/>
    </location>
</feature>
<dbReference type="SUPFAM" id="SSF48208">
    <property type="entry name" value="Six-hairpin glycosidases"/>
    <property type="match status" value="1"/>
</dbReference>
<dbReference type="OrthoDB" id="9762614at2"/>
<dbReference type="InterPro" id="IPR008928">
    <property type="entry name" value="6-hairpin_glycosidase_sf"/>
</dbReference>
<dbReference type="RefSeq" id="WP_011066971.1">
    <property type="nucleotide sequence ID" value="NC_004193.1"/>
</dbReference>
<dbReference type="HOGENOM" id="CLU_014051_4_1_9"/>
<evidence type="ECO:0000259" key="1">
    <source>
        <dbReference type="Pfam" id="PF03190"/>
    </source>
</evidence>
<gene>
    <name evidence="2" type="ordered locus">OB2578</name>
</gene>
<dbReference type="PIRSF" id="PIRSF006402">
    <property type="entry name" value="UCP006402_thioredoxin"/>
    <property type="match status" value="1"/>
</dbReference>
<dbReference type="InterPro" id="IPR012341">
    <property type="entry name" value="6hp_glycosidase-like_sf"/>
</dbReference>
<dbReference type="AlphaFoldDB" id="Q8ENA9"/>
<dbReference type="PANTHER" id="PTHR42899">
    <property type="entry name" value="SPERMATOGENESIS-ASSOCIATED PROTEIN 20"/>
    <property type="match status" value="1"/>
</dbReference>
<dbReference type="PhylomeDB" id="Q8ENA9"/>
<dbReference type="PANTHER" id="PTHR42899:SF1">
    <property type="entry name" value="SPERMATOGENESIS-ASSOCIATED PROTEIN 20"/>
    <property type="match status" value="1"/>
</dbReference>
<dbReference type="Gene3D" id="3.40.30.10">
    <property type="entry name" value="Glutaredoxin"/>
    <property type="match status" value="1"/>
</dbReference>
<dbReference type="STRING" id="221109.gene:10734830"/>
<protein>
    <submittedName>
        <fullName evidence="2">Hypothetical conserved protein</fullName>
    </submittedName>
</protein>
<dbReference type="EMBL" id="BA000028">
    <property type="protein sequence ID" value="BAC14534.1"/>
    <property type="molecule type" value="Genomic_DNA"/>
</dbReference>
<dbReference type="Pfam" id="PF03190">
    <property type="entry name" value="Thioredox_DsbH"/>
    <property type="match status" value="1"/>
</dbReference>
<dbReference type="GO" id="GO:0005975">
    <property type="term" value="P:carbohydrate metabolic process"/>
    <property type="evidence" value="ECO:0007669"/>
    <property type="project" value="InterPro"/>
</dbReference>
<dbReference type="CDD" id="cd02955">
    <property type="entry name" value="SSP411"/>
    <property type="match status" value="1"/>
</dbReference>
<reference evidence="2 3" key="1">
    <citation type="journal article" date="2001" name="FEMS Microbiol. Lett.">
        <title>Oceanobacillus iheyensis gen. nov., sp. nov., a deep-sea extremely halotolerant and alkaliphilic species isolated from a depth of 1050 m on the Iheya Ridge.</title>
        <authorList>
            <person name="Lu J."/>
            <person name="Nogi Y."/>
            <person name="Takami H."/>
        </authorList>
    </citation>
    <scope>NUCLEOTIDE SEQUENCE [LARGE SCALE GENOMIC DNA]</scope>
    <source>
        <strain evidence="3">DSM 14371 / CIP 107618 / JCM 11309 / KCTC 3954 / HTE831</strain>
    </source>
</reference>
<dbReference type="InterPro" id="IPR036249">
    <property type="entry name" value="Thioredoxin-like_sf"/>
</dbReference>
<sequence>MKFSRHHNHLINETSPYLLQHVNNPVDWYPWGEKAFNKARKEQKPIFLSIGYSSCTWCHNMNRESFMDQEVAALLNQYYVSIKVDREERPDIDGLYMKACQMMTGHGGWPLTIIMTDDQVPFFAGTYFPKHQNYGLPGLMDILPTIAKKYAEDPQQIAEYMKKVEDALQDTLSKKSNESLTSEDSVRTYQQLNELFDYPYGGFYKEPKFPSPHNLSFLIHYYYKTGDKNALKMVDMTLKSIFQSSTWDHVGFGVFRYATDRKWMFPHFEKMLYDQAFLLDVSVDMFLITKDPFYQLKVNEIIQFVKREMTAENGCFYASLSADSNGEEGAYYLWSLEEIYSILGEDEGDLFAEAYGIVPVGVHQGKNLPYRSGISLESLASTYGIQVEKVKTTLTKSVDKLQKARLLRTAPATDDKILTSWNGYMIAALAKAGSVFQEENWINHAINTMKNLSDILIKDNRWFANYRQGKTNTKGFLDDYAAILWGYIELHQATMEIDHLKKAKTIANDMIKLFWDSNDGGFFFVANDAEQLISREKEIYDSPIPSGNSLASIQLSRLANLTGEMSYYSYVDTMMYTFYRELQDEPSGASFFMRNLFLQQDQTKQVIIIGENTEAFFNHIRKRYLPNIHIISATESSSLATLLPNGENYKKVNGQTTYYVCSNFHCNRPTTSIQKALEEVITESKQKGELL</sequence>
<organism evidence="2 3">
    <name type="scientific">Oceanobacillus iheyensis (strain DSM 14371 / CIP 107618 / JCM 11309 / KCTC 3954 / HTE831)</name>
    <dbReference type="NCBI Taxonomy" id="221109"/>
    <lineage>
        <taxon>Bacteria</taxon>
        <taxon>Bacillati</taxon>
        <taxon>Bacillota</taxon>
        <taxon>Bacilli</taxon>
        <taxon>Bacillales</taxon>
        <taxon>Bacillaceae</taxon>
        <taxon>Oceanobacillus</taxon>
    </lineage>
</organism>
<reference evidence="2 3" key="2">
    <citation type="journal article" date="2002" name="Nucleic Acids Res.">
        <title>Genome sequence of Oceanobacillus iheyensis isolated from the Iheya Ridge and its unexpected adaptive capabilities to extreme environments.</title>
        <authorList>
            <person name="Takami H."/>
            <person name="Takaki Y."/>
            <person name="Uchiyama I."/>
        </authorList>
    </citation>
    <scope>NUCLEOTIDE SEQUENCE [LARGE SCALE GENOMIC DNA]</scope>
    <source>
        <strain evidence="3">DSM 14371 / CIP 107618 / JCM 11309 / KCTC 3954 / HTE831</strain>
    </source>
</reference>
<dbReference type="SUPFAM" id="SSF52833">
    <property type="entry name" value="Thioredoxin-like"/>
    <property type="match status" value="1"/>
</dbReference>
<evidence type="ECO:0000313" key="3">
    <source>
        <dbReference type="Proteomes" id="UP000000822"/>
    </source>
</evidence>
<accession>Q8ENA9</accession>
<evidence type="ECO:0000313" key="2">
    <source>
        <dbReference type="EMBL" id="BAC14534.1"/>
    </source>
</evidence>
<dbReference type="eggNOG" id="COG1331">
    <property type="taxonomic scope" value="Bacteria"/>
</dbReference>
<dbReference type="Proteomes" id="UP000000822">
    <property type="component" value="Chromosome"/>
</dbReference>
<name>Q8ENA9_OCEIH</name>
<proteinExistence type="predicted"/>
<dbReference type="InterPro" id="IPR024705">
    <property type="entry name" value="Ssp411"/>
</dbReference>
<dbReference type="Gene3D" id="1.50.10.10">
    <property type="match status" value="1"/>
</dbReference>
<keyword evidence="3" id="KW-1185">Reference proteome</keyword>